<keyword evidence="2" id="KW-1185">Reference proteome</keyword>
<protein>
    <submittedName>
        <fullName evidence="1">Uncharacterized protein</fullName>
    </submittedName>
</protein>
<comment type="caution">
    <text evidence="1">The sequence shown here is derived from an EMBL/GenBank/DDBJ whole genome shotgun (WGS) entry which is preliminary data.</text>
</comment>
<sequence>MAVTTAANARPQQPYSVTNALKTARESADNCMDPVTTAILEFVLTRVWHKVLLSLGSYVMTREEFAVFNFFQYRYIGNEIAVNARKLYWDNTHA</sequence>
<dbReference type="Proteomes" id="UP000567885">
    <property type="component" value="Unassembled WGS sequence"/>
</dbReference>
<dbReference type="EMBL" id="JAAGWQ010000020">
    <property type="protein sequence ID" value="KAF5678142.1"/>
    <property type="molecule type" value="Genomic_DNA"/>
</dbReference>
<evidence type="ECO:0000313" key="1">
    <source>
        <dbReference type="EMBL" id="KAF5678142.1"/>
    </source>
</evidence>
<proteinExistence type="predicted"/>
<name>A0A8H5U1I8_FUSHE</name>
<reference evidence="1 2" key="1">
    <citation type="submission" date="2020-05" db="EMBL/GenBank/DDBJ databases">
        <title>Identification and distribution of gene clusters putatively required for synthesis of sphingolipid metabolism inhibitors in phylogenetically diverse species of the filamentous fungus Fusarium.</title>
        <authorList>
            <person name="Kim H.-S."/>
            <person name="Busman M."/>
            <person name="Brown D.W."/>
            <person name="Divon H."/>
            <person name="Uhlig S."/>
            <person name="Proctor R.H."/>
        </authorList>
    </citation>
    <scope>NUCLEOTIDE SEQUENCE [LARGE SCALE GENOMIC DNA]</scope>
    <source>
        <strain evidence="1 2">NRRL 20693</strain>
    </source>
</reference>
<gene>
    <name evidence="1" type="ORF">FHETE_1372</name>
</gene>
<evidence type="ECO:0000313" key="2">
    <source>
        <dbReference type="Proteomes" id="UP000567885"/>
    </source>
</evidence>
<dbReference type="OrthoDB" id="5302289at2759"/>
<organism evidence="1 2">
    <name type="scientific">Fusarium heterosporum</name>
    <dbReference type="NCBI Taxonomy" id="42747"/>
    <lineage>
        <taxon>Eukaryota</taxon>
        <taxon>Fungi</taxon>
        <taxon>Dikarya</taxon>
        <taxon>Ascomycota</taxon>
        <taxon>Pezizomycotina</taxon>
        <taxon>Sordariomycetes</taxon>
        <taxon>Hypocreomycetidae</taxon>
        <taxon>Hypocreales</taxon>
        <taxon>Nectriaceae</taxon>
        <taxon>Fusarium</taxon>
        <taxon>Fusarium heterosporum species complex</taxon>
    </lineage>
</organism>
<dbReference type="AlphaFoldDB" id="A0A8H5U1I8"/>
<accession>A0A8H5U1I8</accession>